<dbReference type="InterPro" id="IPR012677">
    <property type="entry name" value="Nucleotide-bd_a/b_plait_sf"/>
</dbReference>
<dbReference type="InParanoid" id="W4K9Q7"/>
<evidence type="ECO:0000313" key="6">
    <source>
        <dbReference type="EMBL" id="ETW81781.1"/>
    </source>
</evidence>
<dbReference type="InterPro" id="IPR000504">
    <property type="entry name" value="RRM_dom"/>
</dbReference>
<evidence type="ECO:0000256" key="4">
    <source>
        <dbReference type="SAM" id="MobiDB-lite"/>
    </source>
</evidence>
<organism evidence="6 7">
    <name type="scientific">Heterobasidion irregulare (strain TC 32-1)</name>
    <dbReference type="NCBI Taxonomy" id="747525"/>
    <lineage>
        <taxon>Eukaryota</taxon>
        <taxon>Fungi</taxon>
        <taxon>Dikarya</taxon>
        <taxon>Basidiomycota</taxon>
        <taxon>Agaricomycotina</taxon>
        <taxon>Agaricomycetes</taxon>
        <taxon>Russulales</taxon>
        <taxon>Bondarzewiaceae</taxon>
        <taxon>Heterobasidion</taxon>
        <taxon>Heterobasidion annosum species complex</taxon>
    </lineage>
</organism>
<sequence length="1055" mass="119030">MDETEALEALSNLLTDLSANPYDISLHARHIGLASAASMEDQEHLAREMMVAYWAAGDEVWLPLIEAKEKTVDLGSREGVQEVLDLYNKAEDDYLSIPLLRKHIGFLIEQHASLSESGVKLSDGQDEDELLSTSWTRKSLASVVSKGSAHLTKGHELWEAQRDWELEMLEVAPAEERPALVAWIDELHLKHLQQPHSNHEETFQSYSSFTTNQKPPSEYESLLVSASKYRSKAVKAYEWREKYETSLSQAGYSLAAYNYYIDYERRPRKPDLAMFSGICERAIADAAKQRFAGVADAEPALVTFWIGYIDTTRQHHGDDRLQLKIFQRAVKSVPRSGEIWARYIRFLESNEELIDNGEAEPVAGESWSCLSQNHLLIPIQALYDKAIATGLFQTDPEQFVPLVLARAGYEKRSITSLEASEDGAEALSNLFQILESGIQSVRTASEAGDPRFRIEKFLVELRNDVGDHKDAINVWAETAKHYKTSYLAWTAYTDELIKQSDYATARTVFDRISTSNIDWPEAVWEAWESMEHARGSVFSLEKCLDKVATARTQVNTKRVKEAQKAQKQSMQMAAEQHATDTHIPVSRQNGDHEAPMDVDSIPSATTSLKRKAEDVISAEGSKKTKIESSQALKRDRENSTVFVANLPVETTEDDLVKLFKDCGNVREVKTTHLPNMLVATIEFINRESVPAALTKDKKRLHDVEIAVHLAWQSTLYVTNFPEKVDDEFIRNLFGKYGLVFDVRWPSKKFKSTRRFCYVQFTSPVSPYLEYQNEYSRLLPLLHQASANDALTLHNHELEPDLKLNVYISNPERKKDRSDVSANAREVYVAGLSRFVTDEDLKKFFKAYGPIKDIRMATDPEGHSKGFAFVEFEEEKDAITALDANNYELKKRRIAVTLADTRVRSRKREPESGLGKRADMRTRSLRIHNLPPGTQEGLLQQVLEKRAQISRVEVLVEKNEAVVEFQNVADAGKLLLDPEPIVFKGVTLKLSEEGTSHSGAAPSGLFVPRAAKSRPKAKLGQMRKLVAPTSSEVPTLSDSQSKKGQDDFRKMLASGK</sequence>
<dbReference type="CDD" id="cd00590">
    <property type="entry name" value="RRM_SF"/>
    <property type="match status" value="1"/>
</dbReference>
<feature type="compositionally biased region" description="Polar residues" evidence="4">
    <location>
        <begin position="1027"/>
        <end position="1038"/>
    </location>
</feature>
<dbReference type="SUPFAM" id="SSF48452">
    <property type="entry name" value="TPR-like"/>
    <property type="match status" value="1"/>
</dbReference>
<dbReference type="SMART" id="SM00360">
    <property type="entry name" value="RRM"/>
    <property type="match status" value="4"/>
</dbReference>
<dbReference type="HOGENOM" id="CLU_003925_1_0_1"/>
<protein>
    <recommendedName>
        <fullName evidence="5">RRM domain-containing protein</fullName>
    </recommendedName>
</protein>
<evidence type="ECO:0000256" key="1">
    <source>
        <dbReference type="ARBA" id="ARBA00022737"/>
    </source>
</evidence>
<accession>W4K9Q7</accession>
<dbReference type="OrthoDB" id="360390at2759"/>
<keyword evidence="1" id="KW-0677">Repeat</keyword>
<feature type="region of interest" description="Disordered" evidence="4">
    <location>
        <begin position="993"/>
        <end position="1055"/>
    </location>
</feature>
<dbReference type="GO" id="GO:0006396">
    <property type="term" value="P:RNA processing"/>
    <property type="evidence" value="ECO:0007669"/>
    <property type="project" value="InterPro"/>
</dbReference>
<feature type="compositionally biased region" description="Basic and acidic residues" evidence="4">
    <location>
        <begin position="1039"/>
        <end position="1049"/>
    </location>
</feature>
<feature type="domain" description="RRM" evidence="5">
    <location>
        <begin position="824"/>
        <end position="900"/>
    </location>
</feature>
<dbReference type="InterPro" id="IPR011990">
    <property type="entry name" value="TPR-like_helical_dom_sf"/>
</dbReference>
<feature type="domain" description="RRM" evidence="5">
    <location>
        <begin position="922"/>
        <end position="994"/>
    </location>
</feature>
<dbReference type="GO" id="GO:0003723">
    <property type="term" value="F:RNA binding"/>
    <property type="evidence" value="ECO:0007669"/>
    <property type="project" value="UniProtKB-UniRule"/>
</dbReference>
<dbReference type="CDD" id="cd12296">
    <property type="entry name" value="RRM1_Prp24"/>
    <property type="match status" value="1"/>
</dbReference>
<dbReference type="KEGG" id="hir:HETIRDRAFT_384221"/>
<dbReference type="SUPFAM" id="SSF54928">
    <property type="entry name" value="RNA-binding domain, RBD"/>
    <property type="match status" value="2"/>
</dbReference>
<dbReference type="EMBL" id="KI925458">
    <property type="protein sequence ID" value="ETW81781.1"/>
    <property type="molecule type" value="Genomic_DNA"/>
</dbReference>
<dbReference type="InterPro" id="IPR035979">
    <property type="entry name" value="RBD_domain_sf"/>
</dbReference>
<dbReference type="SMART" id="SM00386">
    <property type="entry name" value="HAT"/>
    <property type="match status" value="2"/>
</dbReference>
<dbReference type="InterPro" id="IPR003107">
    <property type="entry name" value="HAT"/>
</dbReference>
<keyword evidence="2 3" id="KW-0694">RNA-binding</keyword>
<dbReference type="eggNOG" id="KOG0128">
    <property type="taxonomic scope" value="Eukaryota"/>
</dbReference>
<evidence type="ECO:0000313" key="7">
    <source>
        <dbReference type="Proteomes" id="UP000030671"/>
    </source>
</evidence>
<dbReference type="PROSITE" id="PS50102">
    <property type="entry name" value="RRM"/>
    <property type="match status" value="4"/>
</dbReference>
<feature type="domain" description="RRM" evidence="5">
    <location>
        <begin position="639"/>
        <end position="714"/>
    </location>
</feature>
<dbReference type="STRING" id="747525.W4K9Q7"/>
<dbReference type="Pfam" id="PF00076">
    <property type="entry name" value="RRM_1"/>
    <property type="match status" value="3"/>
</dbReference>
<reference evidence="6 7" key="1">
    <citation type="journal article" date="2012" name="New Phytol.">
        <title>Insight into trade-off between wood decay and parasitism from the genome of a fungal forest pathogen.</title>
        <authorList>
            <person name="Olson A."/>
            <person name="Aerts A."/>
            <person name="Asiegbu F."/>
            <person name="Belbahri L."/>
            <person name="Bouzid O."/>
            <person name="Broberg A."/>
            <person name="Canback B."/>
            <person name="Coutinho P.M."/>
            <person name="Cullen D."/>
            <person name="Dalman K."/>
            <person name="Deflorio G."/>
            <person name="van Diepen L.T."/>
            <person name="Dunand C."/>
            <person name="Duplessis S."/>
            <person name="Durling M."/>
            <person name="Gonthier P."/>
            <person name="Grimwood J."/>
            <person name="Fossdal C.G."/>
            <person name="Hansson D."/>
            <person name="Henrissat B."/>
            <person name="Hietala A."/>
            <person name="Himmelstrand K."/>
            <person name="Hoffmeister D."/>
            <person name="Hogberg N."/>
            <person name="James T.Y."/>
            <person name="Karlsson M."/>
            <person name="Kohler A."/>
            <person name="Kues U."/>
            <person name="Lee Y.H."/>
            <person name="Lin Y.C."/>
            <person name="Lind M."/>
            <person name="Lindquist E."/>
            <person name="Lombard V."/>
            <person name="Lucas S."/>
            <person name="Lunden K."/>
            <person name="Morin E."/>
            <person name="Murat C."/>
            <person name="Park J."/>
            <person name="Raffaello T."/>
            <person name="Rouze P."/>
            <person name="Salamov A."/>
            <person name="Schmutz J."/>
            <person name="Solheim H."/>
            <person name="Stahlberg J."/>
            <person name="Velez H."/>
            <person name="de Vries R.P."/>
            <person name="Wiebenga A."/>
            <person name="Woodward S."/>
            <person name="Yakovlev I."/>
            <person name="Garbelotto M."/>
            <person name="Martin F."/>
            <person name="Grigoriev I.V."/>
            <person name="Stenlid J."/>
        </authorList>
    </citation>
    <scope>NUCLEOTIDE SEQUENCE [LARGE SCALE GENOMIC DNA]</scope>
    <source>
        <strain evidence="6 7">TC 32-1</strain>
    </source>
</reference>
<evidence type="ECO:0000256" key="2">
    <source>
        <dbReference type="ARBA" id="ARBA00022884"/>
    </source>
</evidence>
<proteinExistence type="predicted"/>
<dbReference type="PANTHER" id="PTHR24012">
    <property type="entry name" value="RNA BINDING PROTEIN"/>
    <property type="match status" value="1"/>
</dbReference>
<evidence type="ECO:0000256" key="3">
    <source>
        <dbReference type="PROSITE-ProRule" id="PRU00176"/>
    </source>
</evidence>
<dbReference type="Gene3D" id="3.30.70.330">
    <property type="match status" value="4"/>
</dbReference>
<feature type="domain" description="RRM" evidence="5">
    <location>
        <begin position="713"/>
        <end position="810"/>
    </location>
</feature>
<name>W4K9Q7_HETIT</name>
<dbReference type="Gene3D" id="1.25.40.10">
    <property type="entry name" value="Tetratricopeptide repeat domain"/>
    <property type="match status" value="2"/>
</dbReference>
<dbReference type="InterPro" id="IPR034397">
    <property type="entry name" value="Prp24_RRM1"/>
</dbReference>
<gene>
    <name evidence="6" type="ORF">HETIRDRAFT_384221</name>
</gene>
<dbReference type="Proteomes" id="UP000030671">
    <property type="component" value="Unassembled WGS sequence"/>
</dbReference>
<dbReference type="GeneID" id="20672190"/>
<dbReference type="FunCoup" id="W4K9Q7">
    <property type="interactions" value="664"/>
</dbReference>
<evidence type="ECO:0000259" key="5">
    <source>
        <dbReference type="PROSITE" id="PS50102"/>
    </source>
</evidence>
<dbReference type="RefSeq" id="XP_009546386.1">
    <property type="nucleotide sequence ID" value="XM_009548091.1"/>
</dbReference>
<keyword evidence="7" id="KW-1185">Reference proteome</keyword>
<dbReference type="AlphaFoldDB" id="W4K9Q7"/>